<evidence type="ECO:0000256" key="1">
    <source>
        <dbReference type="SAM" id="Phobius"/>
    </source>
</evidence>
<reference evidence="4" key="1">
    <citation type="submission" date="2015-07" db="EMBL/GenBank/DDBJ databases">
        <title>Genome sequencing of Sunxiuqinia dokdonensis strain SK.</title>
        <authorList>
            <person name="Ahn S."/>
            <person name="Kim B.-C."/>
        </authorList>
    </citation>
    <scope>NUCLEOTIDE SEQUENCE [LARGE SCALE GENOMIC DNA]</scope>
    <source>
        <strain evidence="4">SK</strain>
    </source>
</reference>
<name>A0A0L8V8B4_9BACT</name>
<keyword evidence="4" id="KW-1185">Reference proteome</keyword>
<keyword evidence="1" id="KW-1133">Transmembrane helix</keyword>
<dbReference type="PANTHER" id="PTHR30273">
    <property type="entry name" value="PERIPLASMIC SIGNAL SENSOR AND SIGMA FACTOR ACTIVATOR FECR-RELATED"/>
    <property type="match status" value="1"/>
</dbReference>
<evidence type="ECO:0000259" key="2">
    <source>
        <dbReference type="Pfam" id="PF04773"/>
    </source>
</evidence>
<dbReference type="Gene3D" id="2.60.120.1440">
    <property type="match status" value="1"/>
</dbReference>
<evidence type="ECO:0000313" key="3">
    <source>
        <dbReference type="EMBL" id="KOH44447.1"/>
    </source>
</evidence>
<dbReference type="EMBL" id="LGIA01000161">
    <property type="protein sequence ID" value="KOH44447.1"/>
    <property type="molecule type" value="Genomic_DNA"/>
</dbReference>
<dbReference type="AlphaFoldDB" id="A0A0L8V8B4"/>
<dbReference type="RefSeq" id="WP_053184110.1">
    <property type="nucleotide sequence ID" value="NZ_LGIA01000161.1"/>
</dbReference>
<protein>
    <recommendedName>
        <fullName evidence="2">FecR protein domain-containing protein</fullName>
    </recommendedName>
</protein>
<feature type="transmembrane region" description="Helical" evidence="1">
    <location>
        <begin position="51"/>
        <end position="72"/>
    </location>
</feature>
<dbReference type="OrthoDB" id="645173at2"/>
<dbReference type="InterPro" id="IPR012373">
    <property type="entry name" value="Ferrdict_sens_TM"/>
</dbReference>
<dbReference type="PIRSF" id="PIRSF018266">
    <property type="entry name" value="FecR"/>
    <property type="match status" value="1"/>
</dbReference>
<sequence>MSQEHEKIDKHISNWRVPESIGEQAAWERLMEAKSQHKPVRKIDFRRIGQIAAGLAAAVLLVFVLAESGVLAHREHNQAMASQTVWLPDSSLIQLKAYSAVKYHYQKIGGARLIELRGEARFEVKEGNRFEVEFPGGHLEVLGTEFTVQAYSEESARIDCFSGSVKVKLDKQYFILKGGQAIVFDQTGTGGPFNINPEQKLNLPDNTYYWENRPLREVLTLICQRENYTLEAADQILRKNFTGPLQLDKPEKAIGILARAMNFDYQLNNNKLQIVEKD</sequence>
<evidence type="ECO:0000313" key="4">
    <source>
        <dbReference type="Proteomes" id="UP000036958"/>
    </source>
</evidence>
<dbReference type="Proteomes" id="UP000036958">
    <property type="component" value="Unassembled WGS sequence"/>
</dbReference>
<dbReference type="InterPro" id="IPR006860">
    <property type="entry name" value="FecR"/>
</dbReference>
<accession>A0A0L8V8B4</accession>
<dbReference type="STRING" id="1409788.NC99_26770"/>
<gene>
    <name evidence="3" type="ORF">NC99_26770</name>
</gene>
<organism evidence="3 4">
    <name type="scientific">Sunxiuqinia dokdonensis</name>
    <dbReference type="NCBI Taxonomy" id="1409788"/>
    <lineage>
        <taxon>Bacteria</taxon>
        <taxon>Pseudomonadati</taxon>
        <taxon>Bacteroidota</taxon>
        <taxon>Bacteroidia</taxon>
        <taxon>Marinilabiliales</taxon>
        <taxon>Prolixibacteraceae</taxon>
        <taxon>Sunxiuqinia</taxon>
    </lineage>
</organism>
<proteinExistence type="predicted"/>
<dbReference type="PANTHER" id="PTHR30273:SF2">
    <property type="entry name" value="PROTEIN FECR"/>
    <property type="match status" value="1"/>
</dbReference>
<keyword evidence="1" id="KW-0812">Transmembrane</keyword>
<dbReference type="GO" id="GO:0016989">
    <property type="term" value="F:sigma factor antagonist activity"/>
    <property type="evidence" value="ECO:0007669"/>
    <property type="project" value="TreeGrafter"/>
</dbReference>
<dbReference type="Pfam" id="PF04773">
    <property type="entry name" value="FecR"/>
    <property type="match status" value="1"/>
</dbReference>
<keyword evidence="1" id="KW-0472">Membrane</keyword>
<comment type="caution">
    <text evidence="3">The sequence shown here is derived from an EMBL/GenBank/DDBJ whole genome shotgun (WGS) entry which is preliminary data.</text>
</comment>
<feature type="domain" description="FecR protein" evidence="2">
    <location>
        <begin position="81"/>
        <end position="166"/>
    </location>
</feature>